<reference evidence="11 12" key="1">
    <citation type="submission" date="2019-04" db="EMBL/GenBank/DDBJ databases">
        <title>Lysinibacillus genome sequencing.</title>
        <authorList>
            <person name="Dunlap C."/>
        </authorList>
    </citation>
    <scope>NUCLEOTIDE SEQUENCE [LARGE SCALE GENOMIC DNA]</scope>
    <source>
        <strain evidence="11 12">KCTC 33042</strain>
    </source>
</reference>
<keyword evidence="9 10" id="KW-0472">Membrane</keyword>
<keyword evidence="2" id="KW-0813">Transport</keyword>
<gene>
    <name evidence="11" type="ORF">FC748_02390</name>
</gene>
<evidence type="ECO:0000256" key="2">
    <source>
        <dbReference type="ARBA" id="ARBA00022448"/>
    </source>
</evidence>
<dbReference type="PANTHER" id="PTHR32024:SF1">
    <property type="entry name" value="KTR SYSTEM POTASSIUM UPTAKE PROTEIN B"/>
    <property type="match status" value="1"/>
</dbReference>
<dbReference type="NCBIfam" id="TIGR00933">
    <property type="entry name" value="2a38"/>
    <property type="match status" value="1"/>
</dbReference>
<keyword evidence="7 10" id="KW-1133">Transmembrane helix</keyword>
<dbReference type="RefSeq" id="WP_108029801.1">
    <property type="nucleotide sequence ID" value="NZ_PYUE01000002.1"/>
</dbReference>
<keyword evidence="12" id="KW-1185">Reference proteome</keyword>
<feature type="transmembrane region" description="Helical" evidence="10">
    <location>
        <begin position="292"/>
        <end position="325"/>
    </location>
</feature>
<organism evidence="11 12">
    <name type="scientific">Lysinibacillus tabacifolii</name>
    <dbReference type="NCBI Taxonomy" id="1173107"/>
    <lineage>
        <taxon>Bacteria</taxon>
        <taxon>Bacillati</taxon>
        <taxon>Bacillota</taxon>
        <taxon>Bacilli</taxon>
        <taxon>Bacillales</taxon>
        <taxon>Bacillaceae</taxon>
        <taxon>Lysinibacillus</taxon>
    </lineage>
</organism>
<feature type="transmembrane region" description="Helical" evidence="10">
    <location>
        <begin position="12"/>
        <end position="31"/>
    </location>
</feature>
<keyword evidence="5 10" id="KW-0812">Transmembrane</keyword>
<evidence type="ECO:0000256" key="5">
    <source>
        <dbReference type="ARBA" id="ARBA00022692"/>
    </source>
</evidence>
<evidence type="ECO:0000313" key="12">
    <source>
        <dbReference type="Proteomes" id="UP000308330"/>
    </source>
</evidence>
<dbReference type="InterPro" id="IPR003445">
    <property type="entry name" value="Cat_transpt"/>
</dbReference>
<evidence type="ECO:0000313" key="11">
    <source>
        <dbReference type="EMBL" id="TKI50094.1"/>
    </source>
</evidence>
<evidence type="ECO:0000256" key="1">
    <source>
        <dbReference type="ARBA" id="ARBA00004651"/>
    </source>
</evidence>
<evidence type="ECO:0000256" key="8">
    <source>
        <dbReference type="ARBA" id="ARBA00023065"/>
    </source>
</evidence>
<feature type="transmembrane region" description="Helical" evidence="10">
    <location>
        <begin position="74"/>
        <end position="98"/>
    </location>
</feature>
<feature type="transmembrane region" description="Helical" evidence="10">
    <location>
        <begin position="228"/>
        <end position="247"/>
    </location>
</feature>
<keyword evidence="8" id="KW-0406">Ion transport</keyword>
<comment type="caution">
    <text evidence="11">The sequence shown here is derived from an EMBL/GenBank/DDBJ whole genome shotgun (WGS) entry which is preliminary data.</text>
</comment>
<evidence type="ECO:0000256" key="6">
    <source>
        <dbReference type="ARBA" id="ARBA00022958"/>
    </source>
</evidence>
<name>A0ABY2T721_9BACI</name>
<dbReference type="InterPro" id="IPR004772">
    <property type="entry name" value="TrkH"/>
</dbReference>
<evidence type="ECO:0000256" key="9">
    <source>
        <dbReference type="ARBA" id="ARBA00023136"/>
    </source>
</evidence>
<dbReference type="PROSITE" id="PS51257">
    <property type="entry name" value="PROKAR_LIPOPROTEIN"/>
    <property type="match status" value="1"/>
</dbReference>
<evidence type="ECO:0000256" key="10">
    <source>
        <dbReference type="SAM" id="Phobius"/>
    </source>
</evidence>
<sequence length="445" mass="48097">MKKLIHYLSPPKILVLGFAIIIFIGACLLTLPIATEDGNGLPFLNAVFTATSATCVTGLIVVDTGDTFTMFGEIVILALIQIGGLGFMTFATLLFLLLGKKISLKERLLLKEAFNNISMAGLVKLVKRILLFTALIELIGGLILSIRFSFDMPIGKAIYFGFFHSISNFNNAGFDLMGGFQGLTAYVADPFVVLTICALITIGGLGFIVMNELYEYRETKRLSVHSKIVLSATVILTVGSTLLIFLFEFTNSKTIGDLTGMGKILGSFYQAVTPRTAGSNTLPIGDLTHSTLFLTILLMFIGAGSGSTAGGIKITTFAVLAATLWAQIRGKEDVVLFRRRIVIETILKALTVAMCGMVIVVFVTIFLSITEQKHSFMMYLFEATSAFGTVGLSMGLTPELTPAGRILIILTMFAGRLGPLTIAFAITKRRKPEAFHHPKGNIMIG</sequence>
<accession>A0ABY2T721</accession>
<proteinExistence type="predicted"/>
<keyword evidence="3" id="KW-1003">Cell membrane</keyword>
<feature type="transmembrane region" description="Helical" evidence="10">
    <location>
        <begin position="406"/>
        <end position="426"/>
    </location>
</feature>
<comment type="subcellular location">
    <subcellularLocation>
        <location evidence="1">Cell membrane</location>
        <topology evidence="1">Multi-pass membrane protein</topology>
    </subcellularLocation>
</comment>
<feature type="transmembrane region" description="Helical" evidence="10">
    <location>
        <begin position="43"/>
        <end position="62"/>
    </location>
</feature>
<feature type="transmembrane region" description="Helical" evidence="10">
    <location>
        <begin position="183"/>
        <end position="208"/>
    </location>
</feature>
<evidence type="ECO:0000256" key="3">
    <source>
        <dbReference type="ARBA" id="ARBA00022475"/>
    </source>
</evidence>
<keyword evidence="6" id="KW-0630">Potassium</keyword>
<feature type="transmembrane region" description="Helical" evidence="10">
    <location>
        <begin position="129"/>
        <end position="150"/>
    </location>
</feature>
<protein>
    <submittedName>
        <fullName evidence="11">Trk family potassium uptake protein</fullName>
    </submittedName>
</protein>
<evidence type="ECO:0000256" key="4">
    <source>
        <dbReference type="ARBA" id="ARBA00022538"/>
    </source>
</evidence>
<dbReference type="Pfam" id="PF02386">
    <property type="entry name" value="TrkH"/>
    <property type="match status" value="1"/>
</dbReference>
<dbReference type="Proteomes" id="UP000308330">
    <property type="component" value="Unassembled WGS sequence"/>
</dbReference>
<dbReference type="PANTHER" id="PTHR32024">
    <property type="entry name" value="TRK SYSTEM POTASSIUM UPTAKE PROTEIN TRKG-RELATED"/>
    <property type="match status" value="1"/>
</dbReference>
<keyword evidence="4" id="KW-0633">Potassium transport</keyword>
<dbReference type="EMBL" id="SZPT01000001">
    <property type="protein sequence ID" value="TKI50094.1"/>
    <property type="molecule type" value="Genomic_DNA"/>
</dbReference>
<evidence type="ECO:0000256" key="7">
    <source>
        <dbReference type="ARBA" id="ARBA00022989"/>
    </source>
</evidence>
<feature type="transmembrane region" description="Helical" evidence="10">
    <location>
        <begin position="346"/>
        <end position="369"/>
    </location>
</feature>